<name>A0A813FL66_POLGL</name>
<evidence type="ECO:0000313" key="2">
    <source>
        <dbReference type="Proteomes" id="UP000654075"/>
    </source>
</evidence>
<accession>A0A813FL66</accession>
<keyword evidence="2" id="KW-1185">Reference proteome</keyword>
<dbReference type="OrthoDB" id="431158at2759"/>
<evidence type="ECO:0000313" key="1">
    <source>
        <dbReference type="EMBL" id="CAE8612774.1"/>
    </source>
</evidence>
<feature type="non-terminal residue" evidence="1">
    <location>
        <position position="182"/>
    </location>
</feature>
<dbReference type="EMBL" id="CAJNNV010025159">
    <property type="protein sequence ID" value="CAE8612774.1"/>
    <property type="molecule type" value="Genomic_DNA"/>
</dbReference>
<dbReference type="AlphaFoldDB" id="A0A813FL66"/>
<feature type="non-terminal residue" evidence="1">
    <location>
        <position position="1"/>
    </location>
</feature>
<gene>
    <name evidence="1" type="ORF">PGLA1383_LOCUS30562</name>
</gene>
<dbReference type="Proteomes" id="UP000654075">
    <property type="component" value="Unassembled WGS sequence"/>
</dbReference>
<proteinExistence type="predicted"/>
<reference evidence="1" key="1">
    <citation type="submission" date="2021-02" db="EMBL/GenBank/DDBJ databases">
        <authorList>
            <person name="Dougan E. K."/>
            <person name="Rhodes N."/>
            <person name="Thang M."/>
            <person name="Chan C."/>
        </authorList>
    </citation>
    <scope>NUCLEOTIDE SEQUENCE</scope>
</reference>
<sequence length="182" mass="19842">RRRRPEQDCVQEFRASLQGEELWLPVPRVALCARTLTSFSLSRLLGGSNEWAVHAVYFCEANLGEIEVSSMDLFDSGLFTALGAGCEASEHELLAQVLLREREASTVLVLPPAATSTQEAPSIASLVACAMEEGSSGFCDRQGWRAVTVAALVCFSSDGDEGMQQIYRCRAHPSDPWMANQS</sequence>
<organism evidence="1 2">
    <name type="scientific">Polarella glacialis</name>
    <name type="common">Dinoflagellate</name>
    <dbReference type="NCBI Taxonomy" id="89957"/>
    <lineage>
        <taxon>Eukaryota</taxon>
        <taxon>Sar</taxon>
        <taxon>Alveolata</taxon>
        <taxon>Dinophyceae</taxon>
        <taxon>Suessiales</taxon>
        <taxon>Suessiaceae</taxon>
        <taxon>Polarella</taxon>
    </lineage>
</organism>
<comment type="caution">
    <text evidence="1">The sequence shown here is derived from an EMBL/GenBank/DDBJ whole genome shotgun (WGS) entry which is preliminary data.</text>
</comment>
<protein>
    <submittedName>
        <fullName evidence="1">Uncharacterized protein</fullName>
    </submittedName>
</protein>